<evidence type="ECO:0008006" key="3">
    <source>
        <dbReference type="Google" id="ProtNLM"/>
    </source>
</evidence>
<dbReference type="GeneID" id="19208642"/>
<gene>
    <name evidence="1" type="ORF">CONPUDRAFT_68331</name>
</gene>
<protein>
    <recommendedName>
        <fullName evidence="3">Reverse transcriptase zinc-binding domain-containing protein</fullName>
    </recommendedName>
</protein>
<organism evidence="1 2">
    <name type="scientific">Coniophora puteana (strain RWD-64-598)</name>
    <name type="common">Brown rot fungus</name>
    <dbReference type="NCBI Taxonomy" id="741705"/>
    <lineage>
        <taxon>Eukaryota</taxon>
        <taxon>Fungi</taxon>
        <taxon>Dikarya</taxon>
        <taxon>Basidiomycota</taxon>
        <taxon>Agaricomycotina</taxon>
        <taxon>Agaricomycetes</taxon>
        <taxon>Agaricomycetidae</taxon>
        <taxon>Boletales</taxon>
        <taxon>Coniophorineae</taxon>
        <taxon>Coniophoraceae</taxon>
        <taxon>Coniophora</taxon>
    </lineage>
</organism>
<evidence type="ECO:0000313" key="1">
    <source>
        <dbReference type="EMBL" id="EIW73830.1"/>
    </source>
</evidence>
<dbReference type="OrthoDB" id="2671200at2759"/>
<evidence type="ECO:0000313" key="2">
    <source>
        <dbReference type="Proteomes" id="UP000053558"/>
    </source>
</evidence>
<dbReference type="eggNOG" id="KOG1075">
    <property type="taxonomic scope" value="Eukaryota"/>
</dbReference>
<dbReference type="KEGG" id="cput:CONPUDRAFT_68331"/>
<dbReference type="OMA" id="CSEYREP"/>
<proteinExistence type="predicted"/>
<dbReference type="Proteomes" id="UP000053558">
    <property type="component" value="Unassembled WGS sequence"/>
</dbReference>
<keyword evidence="2" id="KW-1185">Reference proteome</keyword>
<sequence length="116" mass="13380">MIQISGLPRRQGSLLTQLRMRHIALNAFLHRIKVVEDPRCDHCARGVHESIRHFLFECPAWGRARQEVVRALGRRAESLAYLLNDEKGVKALMCFMNSTGRFRKTYGDIARRKCTA</sequence>
<dbReference type="EMBL" id="JH711651">
    <property type="protein sequence ID" value="EIW73830.1"/>
    <property type="molecule type" value="Genomic_DNA"/>
</dbReference>
<name>R7SD93_CONPW</name>
<dbReference type="RefSeq" id="XP_007775993.1">
    <property type="nucleotide sequence ID" value="XM_007777803.1"/>
</dbReference>
<dbReference type="AlphaFoldDB" id="R7SD93"/>
<reference evidence="2" key="1">
    <citation type="journal article" date="2012" name="Science">
        <title>The Paleozoic origin of enzymatic lignin decomposition reconstructed from 31 fungal genomes.</title>
        <authorList>
            <person name="Floudas D."/>
            <person name="Binder M."/>
            <person name="Riley R."/>
            <person name="Barry K."/>
            <person name="Blanchette R.A."/>
            <person name="Henrissat B."/>
            <person name="Martinez A.T."/>
            <person name="Otillar R."/>
            <person name="Spatafora J.W."/>
            <person name="Yadav J.S."/>
            <person name="Aerts A."/>
            <person name="Benoit I."/>
            <person name="Boyd A."/>
            <person name="Carlson A."/>
            <person name="Copeland A."/>
            <person name="Coutinho P.M."/>
            <person name="de Vries R.P."/>
            <person name="Ferreira P."/>
            <person name="Findley K."/>
            <person name="Foster B."/>
            <person name="Gaskell J."/>
            <person name="Glotzer D."/>
            <person name="Gorecki P."/>
            <person name="Heitman J."/>
            <person name="Hesse C."/>
            <person name="Hori C."/>
            <person name="Igarashi K."/>
            <person name="Jurgens J.A."/>
            <person name="Kallen N."/>
            <person name="Kersten P."/>
            <person name="Kohler A."/>
            <person name="Kuees U."/>
            <person name="Kumar T.K.A."/>
            <person name="Kuo A."/>
            <person name="LaButti K."/>
            <person name="Larrondo L.F."/>
            <person name="Lindquist E."/>
            <person name="Ling A."/>
            <person name="Lombard V."/>
            <person name="Lucas S."/>
            <person name="Lundell T."/>
            <person name="Martin R."/>
            <person name="McLaughlin D.J."/>
            <person name="Morgenstern I."/>
            <person name="Morin E."/>
            <person name="Murat C."/>
            <person name="Nagy L.G."/>
            <person name="Nolan M."/>
            <person name="Ohm R.A."/>
            <person name="Patyshakuliyeva A."/>
            <person name="Rokas A."/>
            <person name="Ruiz-Duenas F.J."/>
            <person name="Sabat G."/>
            <person name="Salamov A."/>
            <person name="Samejima M."/>
            <person name="Schmutz J."/>
            <person name="Slot J.C."/>
            <person name="St John F."/>
            <person name="Stenlid J."/>
            <person name="Sun H."/>
            <person name="Sun S."/>
            <person name="Syed K."/>
            <person name="Tsang A."/>
            <person name="Wiebenga A."/>
            <person name="Young D."/>
            <person name="Pisabarro A."/>
            <person name="Eastwood D.C."/>
            <person name="Martin F."/>
            <person name="Cullen D."/>
            <person name="Grigoriev I.V."/>
            <person name="Hibbett D.S."/>
        </authorList>
    </citation>
    <scope>NUCLEOTIDE SEQUENCE [LARGE SCALE GENOMIC DNA]</scope>
    <source>
        <strain evidence="2">RWD-64-598 SS2</strain>
    </source>
</reference>
<accession>R7SD93</accession>